<evidence type="ECO:0000256" key="4">
    <source>
        <dbReference type="ARBA" id="ARBA00022827"/>
    </source>
</evidence>
<gene>
    <name evidence="9" type="ORF">GQ43DRAFT_472330</name>
</gene>
<dbReference type="Pfam" id="PF13450">
    <property type="entry name" value="NAD_binding_8"/>
    <property type="match status" value="1"/>
</dbReference>
<keyword evidence="3" id="KW-0285">Flavoprotein</keyword>
<sequence>MRLLLLSLLASLSLVSAVPTTRDAEEYDYVVVGSGAGGGPLACRLARNGYKTLLIEAGGNPTGNVNVSVPGYQAVVTQDPTLRWDIFVNHYQDQNRAKRDPKYTYEVGPYQYHVGPNPPPGAKELGILYPRASGLGGCITHNALIWILPHKSDWNDIATLTGDNSWAATNMNQYLDRVNEWLPHAPTDPTILLRDLPLAQHLLGGASAIGVGPAPLDAIPQLANLLLQSPNNRLNPARDSAEGYFQIPLIQKFGSRVGVLEYITRTVEEGFPLTVQTDTFVTKITFDKSSEKPKANGVEFLQGEYLYRASPLHRPGYGRRGSVTAKKEVIISAGTFNTVQLLKLSGIGGKDELQRFDIPVVKDLPGVGTNMMDRYEIPVNVKHPKDFSILDGCTFDLKDHDKCLKQWQSNPYILGARGAYGTNGLAAAMAKRSDFATTSDIDLYVFGGPINFQGYFPYWGDFAVRDHQHFSWYTLKAHTKNHAGTVELRSKDPLDPPLINFNYFDTGTTAGGADKLDVSAIVQAIRMSRQALSDYNAYKILGGTEFVEENPGPEMQTDEQLETYIKDRAWGHHASCSCPIGPEDDPMAVLDSEFRVRGVDNLRVVDASIFPKIPGIFIQSAIFMASEKAADVIMAANKEESQ</sequence>
<protein>
    <submittedName>
        <fullName evidence="9">Alcohol oxidase</fullName>
    </submittedName>
</protein>
<feature type="signal peptide" evidence="6">
    <location>
        <begin position="1"/>
        <end position="17"/>
    </location>
</feature>
<feature type="chain" id="PRO_5040499990" evidence="6">
    <location>
        <begin position="18"/>
        <end position="642"/>
    </location>
</feature>
<dbReference type="PIRSF" id="PIRSF000137">
    <property type="entry name" value="Alcohol_oxidase"/>
    <property type="match status" value="1"/>
</dbReference>
<feature type="domain" description="Glucose-methanol-choline oxidoreductase N-terminal" evidence="7">
    <location>
        <begin position="127"/>
        <end position="374"/>
    </location>
</feature>
<dbReference type="Gene3D" id="3.50.50.60">
    <property type="entry name" value="FAD/NAD(P)-binding domain"/>
    <property type="match status" value="1"/>
</dbReference>
<evidence type="ECO:0000256" key="5">
    <source>
        <dbReference type="PIRSR" id="PIRSR000137-2"/>
    </source>
</evidence>
<dbReference type="InterPro" id="IPR036188">
    <property type="entry name" value="FAD/NAD-bd_sf"/>
</dbReference>
<dbReference type="SUPFAM" id="SSF54373">
    <property type="entry name" value="FAD-linked reductases, C-terminal domain"/>
    <property type="match status" value="1"/>
</dbReference>
<dbReference type="Gene3D" id="3.30.560.10">
    <property type="entry name" value="Glucose Oxidase, domain 3"/>
    <property type="match status" value="1"/>
</dbReference>
<evidence type="ECO:0000313" key="9">
    <source>
        <dbReference type="EMBL" id="KAF2200874.1"/>
    </source>
</evidence>
<evidence type="ECO:0000256" key="1">
    <source>
        <dbReference type="ARBA" id="ARBA00001974"/>
    </source>
</evidence>
<dbReference type="InterPro" id="IPR012132">
    <property type="entry name" value="GMC_OxRdtase"/>
</dbReference>
<feature type="binding site" evidence="5">
    <location>
        <position position="281"/>
    </location>
    <ligand>
        <name>FAD</name>
        <dbReference type="ChEBI" id="CHEBI:57692"/>
    </ligand>
</feature>
<comment type="caution">
    <text evidence="9">The sequence shown here is derived from an EMBL/GenBank/DDBJ whole genome shotgun (WGS) entry which is preliminary data.</text>
</comment>
<feature type="domain" description="Glucose-methanol-choline oxidoreductase C-terminal" evidence="8">
    <location>
        <begin position="483"/>
        <end position="625"/>
    </location>
</feature>
<proteinExistence type="inferred from homology"/>
<dbReference type="SUPFAM" id="SSF51905">
    <property type="entry name" value="FAD/NAD(P)-binding domain"/>
    <property type="match status" value="1"/>
</dbReference>
<name>A0A9P4MPN3_9PLEO</name>
<keyword evidence="10" id="KW-1185">Reference proteome</keyword>
<dbReference type="OrthoDB" id="269227at2759"/>
<evidence type="ECO:0000313" key="10">
    <source>
        <dbReference type="Proteomes" id="UP000799536"/>
    </source>
</evidence>
<evidence type="ECO:0000256" key="6">
    <source>
        <dbReference type="SAM" id="SignalP"/>
    </source>
</evidence>
<dbReference type="GO" id="GO:0016614">
    <property type="term" value="F:oxidoreductase activity, acting on CH-OH group of donors"/>
    <property type="evidence" value="ECO:0007669"/>
    <property type="project" value="InterPro"/>
</dbReference>
<dbReference type="InterPro" id="IPR000172">
    <property type="entry name" value="GMC_OxRdtase_N"/>
</dbReference>
<dbReference type="EMBL" id="ML994002">
    <property type="protein sequence ID" value="KAF2200874.1"/>
    <property type="molecule type" value="Genomic_DNA"/>
</dbReference>
<dbReference type="PANTHER" id="PTHR11552:SF147">
    <property type="entry name" value="CHOLINE DEHYDROGENASE, MITOCHONDRIAL"/>
    <property type="match status" value="1"/>
</dbReference>
<evidence type="ECO:0000259" key="8">
    <source>
        <dbReference type="Pfam" id="PF05199"/>
    </source>
</evidence>
<accession>A0A9P4MPN3</accession>
<evidence type="ECO:0000256" key="3">
    <source>
        <dbReference type="ARBA" id="ARBA00022630"/>
    </source>
</evidence>
<reference evidence="9" key="1">
    <citation type="journal article" date="2020" name="Stud. Mycol.">
        <title>101 Dothideomycetes genomes: a test case for predicting lifestyles and emergence of pathogens.</title>
        <authorList>
            <person name="Haridas S."/>
            <person name="Albert R."/>
            <person name="Binder M."/>
            <person name="Bloem J."/>
            <person name="Labutti K."/>
            <person name="Salamov A."/>
            <person name="Andreopoulos B."/>
            <person name="Baker S."/>
            <person name="Barry K."/>
            <person name="Bills G."/>
            <person name="Bluhm B."/>
            <person name="Cannon C."/>
            <person name="Castanera R."/>
            <person name="Culley D."/>
            <person name="Daum C."/>
            <person name="Ezra D."/>
            <person name="Gonzalez J."/>
            <person name="Henrissat B."/>
            <person name="Kuo A."/>
            <person name="Liang C."/>
            <person name="Lipzen A."/>
            <person name="Lutzoni F."/>
            <person name="Magnuson J."/>
            <person name="Mondo S."/>
            <person name="Nolan M."/>
            <person name="Ohm R."/>
            <person name="Pangilinan J."/>
            <person name="Park H.-J."/>
            <person name="Ramirez L."/>
            <person name="Alfaro M."/>
            <person name="Sun H."/>
            <person name="Tritt A."/>
            <person name="Yoshinaga Y."/>
            <person name="Zwiers L.-H."/>
            <person name="Turgeon B."/>
            <person name="Goodwin S."/>
            <person name="Spatafora J."/>
            <person name="Crous P."/>
            <person name="Grigoriev I."/>
        </authorList>
    </citation>
    <scope>NUCLEOTIDE SEQUENCE</scope>
    <source>
        <strain evidence="9">ATCC 74209</strain>
    </source>
</reference>
<dbReference type="Pfam" id="PF05199">
    <property type="entry name" value="GMC_oxred_C"/>
    <property type="match status" value="1"/>
</dbReference>
<evidence type="ECO:0000259" key="7">
    <source>
        <dbReference type="Pfam" id="PF00732"/>
    </source>
</evidence>
<evidence type="ECO:0000256" key="2">
    <source>
        <dbReference type="ARBA" id="ARBA00010790"/>
    </source>
</evidence>
<dbReference type="InterPro" id="IPR007867">
    <property type="entry name" value="GMC_OxRtase_C"/>
</dbReference>
<dbReference type="Pfam" id="PF00732">
    <property type="entry name" value="GMC_oxred_N"/>
    <property type="match status" value="1"/>
</dbReference>
<keyword evidence="4 5" id="KW-0274">FAD</keyword>
<dbReference type="PANTHER" id="PTHR11552">
    <property type="entry name" value="GLUCOSE-METHANOL-CHOLINE GMC OXIDOREDUCTASE"/>
    <property type="match status" value="1"/>
</dbReference>
<keyword evidence="6" id="KW-0732">Signal</keyword>
<comment type="similarity">
    <text evidence="2">Belongs to the GMC oxidoreductase family.</text>
</comment>
<dbReference type="Proteomes" id="UP000799536">
    <property type="component" value="Unassembled WGS sequence"/>
</dbReference>
<organism evidence="9 10">
    <name type="scientific">Delitschia confertaspora ATCC 74209</name>
    <dbReference type="NCBI Taxonomy" id="1513339"/>
    <lineage>
        <taxon>Eukaryota</taxon>
        <taxon>Fungi</taxon>
        <taxon>Dikarya</taxon>
        <taxon>Ascomycota</taxon>
        <taxon>Pezizomycotina</taxon>
        <taxon>Dothideomycetes</taxon>
        <taxon>Pleosporomycetidae</taxon>
        <taxon>Pleosporales</taxon>
        <taxon>Delitschiaceae</taxon>
        <taxon>Delitschia</taxon>
    </lineage>
</organism>
<dbReference type="GO" id="GO:0050660">
    <property type="term" value="F:flavin adenine dinucleotide binding"/>
    <property type="evidence" value="ECO:0007669"/>
    <property type="project" value="InterPro"/>
</dbReference>
<comment type="cofactor">
    <cofactor evidence="1 5">
        <name>FAD</name>
        <dbReference type="ChEBI" id="CHEBI:57692"/>
    </cofactor>
</comment>
<dbReference type="AlphaFoldDB" id="A0A9P4MPN3"/>